<evidence type="ECO:0000256" key="1">
    <source>
        <dbReference type="ARBA" id="ARBA00005750"/>
    </source>
</evidence>
<keyword evidence="6" id="KW-1185">Reference proteome</keyword>
<evidence type="ECO:0000313" key="6">
    <source>
        <dbReference type="Proteomes" id="UP001500067"/>
    </source>
</evidence>
<dbReference type="PIRSF" id="PIRSF016557">
    <property type="entry name" value="Caps_synth_CpsB"/>
    <property type="match status" value="1"/>
</dbReference>
<reference evidence="6" key="1">
    <citation type="journal article" date="2019" name="Int. J. Syst. Evol. Microbiol.">
        <title>The Global Catalogue of Microorganisms (GCM) 10K type strain sequencing project: providing services to taxonomists for standard genome sequencing and annotation.</title>
        <authorList>
            <consortium name="The Broad Institute Genomics Platform"/>
            <consortium name="The Broad Institute Genome Sequencing Center for Infectious Disease"/>
            <person name="Wu L."/>
            <person name="Ma J."/>
        </authorList>
    </citation>
    <scope>NUCLEOTIDE SEQUENCE [LARGE SCALE GENOMIC DNA]</scope>
    <source>
        <strain evidence="6">JCM 32105</strain>
    </source>
</reference>
<comment type="similarity">
    <text evidence="1">Belongs to the metallo-dependent hydrolases superfamily. CpsB/CapC family.</text>
</comment>
<dbReference type="EC" id="3.1.3.48" evidence="2"/>
<protein>
    <recommendedName>
        <fullName evidence="2">protein-tyrosine-phosphatase</fullName>
        <ecNumber evidence="2">3.1.3.48</ecNumber>
    </recommendedName>
</protein>
<evidence type="ECO:0000256" key="2">
    <source>
        <dbReference type="ARBA" id="ARBA00013064"/>
    </source>
</evidence>
<proteinExistence type="inferred from homology"/>
<name>A0ABP8NAW8_9BACT</name>
<dbReference type="PANTHER" id="PTHR39181">
    <property type="entry name" value="TYROSINE-PROTEIN PHOSPHATASE YWQE"/>
    <property type="match status" value="1"/>
</dbReference>
<evidence type="ECO:0000256" key="4">
    <source>
        <dbReference type="ARBA" id="ARBA00051722"/>
    </source>
</evidence>
<dbReference type="Proteomes" id="UP001500067">
    <property type="component" value="Unassembled WGS sequence"/>
</dbReference>
<dbReference type="PANTHER" id="PTHR39181:SF1">
    <property type="entry name" value="TYROSINE-PROTEIN PHOSPHATASE YWQE"/>
    <property type="match status" value="1"/>
</dbReference>
<dbReference type="InterPro" id="IPR016195">
    <property type="entry name" value="Pol/histidinol_Pase-like"/>
</dbReference>
<evidence type="ECO:0000256" key="3">
    <source>
        <dbReference type="ARBA" id="ARBA00022801"/>
    </source>
</evidence>
<evidence type="ECO:0000313" key="5">
    <source>
        <dbReference type="EMBL" id="GAA4462206.1"/>
    </source>
</evidence>
<accession>A0ABP8NAW8</accession>
<dbReference type="RefSeq" id="WP_345079001.1">
    <property type="nucleotide sequence ID" value="NZ_BAABFA010000007.1"/>
</dbReference>
<dbReference type="InterPro" id="IPR016667">
    <property type="entry name" value="Caps_polysacc_synth_CpsB/CapC"/>
</dbReference>
<sequence length="256" mass="29236">MSRLFGKKKKEGSEYDDMPVPEKADWSFLRADMHSHFLPGIDDGAKSPEDTAVLLKGMADMGYTHIITTPHVMIDHHPNTTHTILSALQVAQQVIKEHNINITLRAAAEYYMDDHFDRLLETEKLLPIHKNEVLVEFSMMFEPPQLANTLFNMQASGYKPIIAHPERYTFFHRTPDKYHELKDRGCLLQMNLLSLTGYYGQHVKAAAERMLADKLYDYCGSDAHHERHVAALNALARSTDHYKVANYPFRNAGLAV</sequence>
<dbReference type="EMBL" id="BAABFA010000007">
    <property type="protein sequence ID" value="GAA4462206.1"/>
    <property type="molecule type" value="Genomic_DNA"/>
</dbReference>
<dbReference type="Pfam" id="PF19567">
    <property type="entry name" value="CpsB_CapC"/>
    <property type="match status" value="1"/>
</dbReference>
<comment type="caution">
    <text evidence="5">The sequence shown here is derived from an EMBL/GenBank/DDBJ whole genome shotgun (WGS) entry which is preliminary data.</text>
</comment>
<gene>
    <name evidence="5" type="ORF">GCM10023093_08340</name>
</gene>
<dbReference type="Gene3D" id="3.20.20.140">
    <property type="entry name" value="Metal-dependent hydrolases"/>
    <property type="match status" value="1"/>
</dbReference>
<comment type="catalytic activity">
    <reaction evidence="4">
        <text>O-phospho-L-tyrosyl-[protein] + H2O = L-tyrosyl-[protein] + phosphate</text>
        <dbReference type="Rhea" id="RHEA:10684"/>
        <dbReference type="Rhea" id="RHEA-COMP:10136"/>
        <dbReference type="Rhea" id="RHEA-COMP:20101"/>
        <dbReference type="ChEBI" id="CHEBI:15377"/>
        <dbReference type="ChEBI" id="CHEBI:43474"/>
        <dbReference type="ChEBI" id="CHEBI:46858"/>
        <dbReference type="ChEBI" id="CHEBI:61978"/>
        <dbReference type="EC" id="3.1.3.48"/>
    </reaction>
</comment>
<organism evidence="5 6">
    <name type="scientific">Nemorincola caseinilytica</name>
    <dbReference type="NCBI Taxonomy" id="2054315"/>
    <lineage>
        <taxon>Bacteria</taxon>
        <taxon>Pseudomonadati</taxon>
        <taxon>Bacteroidota</taxon>
        <taxon>Chitinophagia</taxon>
        <taxon>Chitinophagales</taxon>
        <taxon>Chitinophagaceae</taxon>
        <taxon>Nemorincola</taxon>
    </lineage>
</organism>
<keyword evidence="3" id="KW-0378">Hydrolase</keyword>
<dbReference type="SUPFAM" id="SSF89550">
    <property type="entry name" value="PHP domain-like"/>
    <property type="match status" value="1"/>
</dbReference>